<keyword evidence="4 8" id="KW-0106">Calcium</keyword>
<dbReference type="CDD" id="cd11304">
    <property type="entry name" value="Cadherin_repeat"/>
    <property type="match status" value="6"/>
</dbReference>
<feature type="region of interest" description="Disordered" evidence="9">
    <location>
        <begin position="114"/>
        <end position="139"/>
    </location>
</feature>
<feature type="domain" description="Cadherin" evidence="11">
    <location>
        <begin position="522"/>
        <end position="661"/>
    </location>
</feature>
<organism evidence="12 13">
    <name type="scientific">Calicophoron daubneyi</name>
    <name type="common">Rumen fluke</name>
    <name type="synonym">Paramphistomum daubneyi</name>
    <dbReference type="NCBI Taxonomy" id="300641"/>
    <lineage>
        <taxon>Eukaryota</taxon>
        <taxon>Metazoa</taxon>
        <taxon>Spiralia</taxon>
        <taxon>Lophotrochozoa</taxon>
        <taxon>Platyhelminthes</taxon>
        <taxon>Trematoda</taxon>
        <taxon>Digenea</taxon>
        <taxon>Plagiorchiida</taxon>
        <taxon>Pronocephalata</taxon>
        <taxon>Paramphistomoidea</taxon>
        <taxon>Paramphistomidae</taxon>
        <taxon>Calicophoron</taxon>
    </lineage>
</organism>
<feature type="domain" description="Cadherin" evidence="11">
    <location>
        <begin position="410"/>
        <end position="503"/>
    </location>
</feature>
<dbReference type="FunFam" id="2.60.40.60:FF:000020">
    <property type="entry name" value="Dachsous cadherin-related 1b"/>
    <property type="match status" value="1"/>
</dbReference>
<evidence type="ECO:0000256" key="5">
    <source>
        <dbReference type="ARBA" id="ARBA00022989"/>
    </source>
</evidence>
<dbReference type="Gene3D" id="2.60.40.60">
    <property type="entry name" value="Cadherins"/>
    <property type="match status" value="7"/>
</dbReference>
<feature type="region of interest" description="Disordered" evidence="9">
    <location>
        <begin position="274"/>
        <end position="300"/>
    </location>
</feature>
<feature type="domain" description="Cadherin" evidence="11">
    <location>
        <begin position="218"/>
        <end position="369"/>
    </location>
</feature>
<proteinExistence type="predicted"/>
<evidence type="ECO:0000313" key="12">
    <source>
        <dbReference type="EMBL" id="CAL5133806.1"/>
    </source>
</evidence>
<feature type="domain" description="Cadherin" evidence="11">
    <location>
        <begin position="925"/>
        <end position="1081"/>
    </location>
</feature>
<evidence type="ECO:0000313" key="13">
    <source>
        <dbReference type="Proteomes" id="UP001497525"/>
    </source>
</evidence>
<evidence type="ECO:0000256" key="9">
    <source>
        <dbReference type="SAM" id="MobiDB-lite"/>
    </source>
</evidence>
<dbReference type="GO" id="GO:0005509">
    <property type="term" value="F:calcium ion binding"/>
    <property type="evidence" value="ECO:0007669"/>
    <property type="project" value="UniProtKB-UniRule"/>
</dbReference>
<feature type="region of interest" description="Disordered" evidence="9">
    <location>
        <begin position="1464"/>
        <end position="1508"/>
    </location>
</feature>
<evidence type="ECO:0000256" key="3">
    <source>
        <dbReference type="ARBA" id="ARBA00022737"/>
    </source>
</evidence>
<feature type="compositionally biased region" description="Polar residues" evidence="9">
    <location>
        <begin position="121"/>
        <end position="131"/>
    </location>
</feature>
<dbReference type="Proteomes" id="UP001497525">
    <property type="component" value="Unassembled WGS sequence"/>
</dbReference>
<dbReference type="InterPro" id="IPR002126">
    <property type="entry name" value="Cadherin-like_dom"/>
</dbReference>
<keyword evidence="2 10" id="KW-0812">Transmembrane</keyword>
<evidence type="ECO:0000259" key="11">
    <source>
        <dbReference type="PROSITE" id="PS50268"/>
    </source>
</evidence>
<dbReference type="SUPFAM" id="SSF49313">
    <property type="entry name" value="Cadherin-like"/>
    <property type="match status" value="6"/>
</dbReference>
<feature type="transmembrane region" description="Helical" evidence="10">
    <location>
        <begin position="1121"/>
        <end position="1145"/>
    </location>
</feature>
<evidence type="ECO:0000256" key="1">
    <source>
        <dbReference type="ARBA" id="ARBA00004167"/>
    </source>
</evidence>
<protein>
    <recommendedName>
        <fullName evidence="11">Cadherin domain-containing protein</fullName>
    </recommendedName>
</protein>
<evidence type="ECO:0000256" key="7">
    <source>
        <dbReference type="ARBA" id="ARBA00023180"/>
    </source>
</evidence>
<dbReference type="InterPro" id="IPR015919">
    <property type="entry name" value="Cadherin-like_sf"/>
</dbReference>
<keyword evidence="7" id="KW-0325">Glycoprotein</keyword>
<feature type="compositionally biased region" description="Low complexity" evidence="9">
    <location>
        <begin position="280"/>
        <end position="289"/>
    </location>
</feature>
<dbReference type="GO" id="GO:0007156">
    <property type="term" value="P:homophilic cell adhesion via plasma membrane adhesion molecules"/>
    <property type="evidence" value="ECO:0007669"/>
    <property type="project" value="InterPro"/>
</dbReference>
<feature type="domain" description="Cadherin" evidence="11">
    <location>
        <begin position="820"/>
        <end position="915"/>
    </location>
</feature>
<dbReference type="InterPro" id="IPR020894">
    <property type="entry name" value="Cadherin_CS"/>
</dbReference>
<feature type="compositionally biased region" description="Polar residues" evidence="9">
    <location>
        <begin position="1476"/>
        <end position="1508"/>
    </location>
</feature>
<dbReference type="GO" id="GO:0005886">
    <property type="term" value="C:plasma membrane"/>
    <property type="evidence" value="ECO:0007669"/>
    <property type="project" value="InterPro"/>
</dbReference>
<keyword evidence="6 10" id="KW-0472">Membrane</keyword>
<feature type="domain" description="Cadherin" evidence="11">
    <location>
        <begin position="675"/>
        <end position="795"/>
    </location>
</feature>
<keyword evidence="3" id="KW-0677">Repeat</keyword>
<feature type="region of interest" description="Disordered" evidence="9">
    <location>
        <begin position="659"/>
        <end position="685"/>
    </location>
</feature>
<dbReference type="PANTHER" id="PTHR24028:SF146">
    <property type="entry name" value="CADHERIN 96CB, ISOFORM D-RELATED"/>
    <property type="match status" value="1"/>
</dbReference>
<dbReference type="PROSITE" id="PS00232">
    <property type="entry name" value="CADHERIN_1"/>
    <property type="match status" value="2"/>
</dbReference>
<name>A0AAV2TAC3_CALDB</name>
<dbReference type="EMBL" id="CAXLJL010000157">
    <property type="protein sequence ID" value="CAL5133806.1"/>
    <property type="molecule type" value="Genomic_DNA"/>
</dbReference>
<dbReference type="PRINTS" id="PR00205">
    <property type="entry name" value="CADHERIN"/>
</dbReference>
<comment type="caution">
    <text evidence="12">The sequence shown here is derived from an EMBL/GenBank/DDBJ whole genome shotgun (WGS) entry which is preliminary data.</text>
</comment>
<dbReference type="PANTHER" id="PTHR24028">
    <property type="entry name" value="CADHERIN-87A"/>
    <property type="match status" value="1"/>
</dbReference>
<comment type="subcellular location">
    <subcellularLocation>
        <location evidence="1">Membrane</location>
        <topology evidence="1">Single-pass membrane protein</topology>
    </subcellularLocation>
</comment>
<keyword evidence="5 10" id="KW-1133">Transmembrane helix</keyword>
<evidence type="ECO:0000256" key="8">
    <source>
        <dbReference type="PROSITE-ProRule" id="PRU00043"/>
    </source>
</evidence>
<sequence>MMKTLATPFCDSLAALRLALSVEYLLILLLPLDCHSTDTANPTSVFWIEENFAQGSLVGQLSDAYGTNGAVVKSHVYTSLAEGPAAIFFRVDPQDGTIYASKTIDREALCEDVPVRRNRDTNSTSEASDGTTNRRKRSAKEKYFIHKEVRRKEDEALSGNSRPIRSAHIFANRFQQTTCQVKFQVHVRTVTMDGINRSSLQDVQIMIADVNDNIPAFYTKSVILKIPESSPIDAEFRLPMATDADSGIHGITDYKLFRAVHSKEDWKDEYACASNSGKTQHQSVQQSSQEKSEGSRENGPNFAGDYFVLIPTTQMDGLLQPILKQIRPLDREKTDALYFCLVAEDGGGNLGFLMVKLEILDVNDNVPQWQGLPYRVTVPECEQMEKDANGMYLNSPYYGAQSNDHGWRLIYTLHAQDEDSGINGQISYRLGQQNSHLFKGPNKFSNMPSMLVKENKVFVTSMLDFEKLNRFFVPVEAVDGGGLANFTEIEVLVEDCNDHAPTIKVIPLNIPDSVRNASASHLDDTATVWVTEEDESAVDLATVMAQDRDQQDSGKVMCHLGSRDSNAEASVGKLFDLIPSEIGTQTNNLHYSAKKESGGDRTRSHNIFTLYKREGQKIDREKTPSFVLTIVCNDNGPRMVHETKKVVYVVVTDTNDNKPNCDTTSFSDSRDKSRPIPTQTLSVPENEPFGTLVGSVYATDLDEGLNARLTYSFADLAEFNNQSSFENGIKLTSGRDLFELDAKTGKLYTRASLDRESNASYVIFVRVADSGVPPLSSVVRLIIHVSDVNDSPPVFLTTPGASGRILFKTEESNGDRRIHGRLIGQLKAFDADNGANRSIRYELDEGSVSPSGLPVIYRITTEGKIYADGLLDREECPQHQFTVRAVDGGPSGHQLTASAVVVVHLTDLNDSPPRFVSPSSGGNAAIPSDLINITTDTPPGSILYRIQATDNDEPSNTRLRFTLRSAKFLSEYFSLRQIDSHPRETNDFTETGAHLILTNSLTQLPSLHSSSQDASYPSQHISFPQPKEYFIYIIVKDSDEEPSHSCTCRLQIHVYQDGHLDSASYQETKTNDTIHVPAPLVRKTDYNIYTPSRNPSASGGSAMKTDEYVHQRGVRMSGTTVILVMAIIIICVFLGVFCFVAFLYLRGIIQARRPSTTMQNNLSAKATFTGNNLPGAVNYEDEMLGSERAAYWEVLNQPGVMNKDNITCSRLTTVPLDRKSVTYIYPPSIVSPDDERCESVQLGRLSRLDDRFEQKPLGGKDYHTQRDQIDFLNTGSEHTKGFGEKEAAFERPEDALKTSRNRMSPVGPLQVVSLSRQTTLARENCCAGVADVSRQRYEIPSNYHPPPTVSTFLVTETAPSLRKHPSGKAEDLYPRVRPSTAGEHSLVELNKNVVSQNELRKNKEVSFAQPLEDMVSTLRSNHPHDTNPTQTAEPDGDEHRYESEPSTPYTVLTELRCFPHDSLSGAAVKNWPSAGAPSNSGSDLTSFPETSSESHSTHKISNGTKTLE</sequence>
<evidence type="ECO:0000256" key="2">
    <source>
        <dbReference type="ARBA" id="ARBA00022692"/>
    </source>
</evidence>
<evidence type="ECO:0000256" key="6">
    <source>
        <dbReference type="ARBA" id="ARBA00023136"/>
    </source>
</evidence>
<reference evidence="12" key="1">
    <citation type="submission" date="2024-06" db="EMBL/GenBank/DDBJ databases">
        <authorList>
            <person name="Liu X."/>
            <person name="Lenzi L."/>
            <person name="Haldenby T S."/>
            <person name="Uol C."/>
        </authorList>
    </citation>
    <scope>NUCLEOTIDE SEQUENCE</scope>
</reference>
<feature type="domain" description="Cadherin" evidence="11">
    <location>
        <begin position="48"/>
        <end position="217"/>
    </location>
</feature>
<dbReference type="SMART" id="SM00112">
    <property type="entry name" value="CA"/>
    <property type="match status" value="6"/>
</dbReference>
<dbReference type="Pfam" id="PF00028">
    <property type="entry name" value="Cadherin"/>
    <property type="match status" value="2"/>
</dbReference>
<gene>
    <name evidence="12" type="ORF">CDAUBV1_LOCUS7043</name>
</gene>
<evidence type="ECO:0000256" key="10">
    <source>
        <dbReference type="SAM" id="Phobius"/>
    </source>
</evidence>
<feature type="region of interest" description="Disordered" evidence="9">
    <location>
        <begin position="1418"/>
        <end position="1446"/>
    </location>
</feature>
<evidence type="ECO:0000256" key="4">
    <source>
        <dbReference type="ARBA" id="ARBA00022837"/>
    </source>
</evidence>
<accession>A0AAV2TAC3</accession>
<dbReference type="PROSITE" id="PS50268">
    <property type="entry name" value="CADHERIN_2"/>
    <property type="match status" value="7"/>
</dbReference>
<dbReference type="InterPro" id="IPR050174">
    <property type="entry name" value="Protocadherin/Cadherin-CA"/>
</dbReference>